<dbReference type="InterPro" id="IPR006016">
    <property type="entry name" value="UspA"/>
</dbReference>
<dbReference type="InterPro" id="IPR014729">
    <property type="entry name" value="Rossmann-like_a/b/a_fold"/>
</dbReference>
<reference evidence="7 8" key="1">
    <citation type="submission" date="2023-09" db="EMBL/GenBank/DDBJ databases">
        <title>Xinfangfangia sedmenti sp. nov., isolated the sedment.</title>
        <authorList>
            <person name="Xu L."/>
        </authorList>
    </citation>
    <scope>NUCLEOTIDE SEQUENCE [LARGE SCALE GENOMIC DNA]</scope>
    <source>
        <strain evidence="7 8">LG-4</strain>
    </source>
</reference>
<dbReference type="RefSeq" id="WP_310455087.1">
    <property type="nucleotide sequence ID" value="NZ_JAVKPH010000001.1"/>
</dbReference>
<accession>A0ABU1F2G2</accession>
<dbReference type="InterPro" id="IPR011009">
    <property type="entry name" value="Kinase-like_dom_sf"/>
</dbReference>
<gene>
    <name evidence="7" type="ORF">RGD00_00410</name>
</gene>
<evidence type="ECO:0000256" key="3">
    <source>
        <dbReference type="ARBA" id="ARBA00022741"/>
    </source>
</evidence>
<keyword evidence="5" id="KW-0067">ATP-binding</keyword>
<keyword evidence="4 7" id="KW-0418">Kinase</keyword>
<evidence type="ECO:0000313" key="8">
    <source>
        <dbReference type="Proteomes" id="UP001247754"/>
    </source>
</evidence>
<dbReference type="PRINTS" id="PR01438">
    <property type="entry name" value="UNVRSLSTRESS"/>
</dbReference>
<dbReference type="Pfam" id="PF00069">
    <property type="entry name" value="Pkinase"/>
    <property type="match status" value="1"/>
</dbReference>
<evidence type="ECO:0000259" key="6">
    <source>
        <dbReference type="PROSITE" id="PS50011"/>
    </source>
</evidence>
<dbReference type="SMART" id="SM00220">
    <property type="entry name" value="S_TKc"/>
    <property type="match status" value="1"/>
</dbReference>
<dbReference type="Gene3D" id="3.30.200.20">
    <property type="entry name" value="Phosphorylase Kinase, domain 1"/>
    <property type="match status" value="1"/>
</dbReference>
<dbReference type="SUPFAM" id="SSF56112">
    <property type="entry name" value="Protein kinase-like (PK-like)"/>
    <property type="match status" value="1"/>
</dbReference>
<evidence type="ECO:0000256" key="2">
    <source>
        <dbReference type="ARBA" id="ARBA00022679"/>
    </source>
</evidence>
<keyword evidence="2" id="KW-0808">Transferase</keyword>
<evidence type="ECO:0000256" key="1">
    <source>
        <dbReference type="ARBA" id="ARBA00008791"/>
    </source>
</evidence>
<dbReference type="EMBL" id="JAVKPH010000001">
    <property type="protein sequence ID" value="MDR5651050.1"/>
    <property type="molecule type" value="Genomic_DNA"/>
</dbReference>
<dbReference type="GO" id="GO:0016301">
    <property type="term" value="F:kinase activity"/>
    <property type="evidence" value="ECO:0007669"/>
    <property type="project" value="UniProtKB-KW"/>
</dbReference>
<dbReference type="InterPro" id="IPR006015">
    <property type="entry name" value="Universal_stress_UspA"/>
</dbReference>
<dbReference type="PROSITE" id="PS50011">
    <property type="entry name" value="PROTEIN_KINASE_DOM"/>
    <property type="match status" value="1"/>
</dbReference>
<sequence>MRVRPQTGLEIDGFTLGEMLHKGGFATIWEVTHPDHPGPMVMKVPTILDGDDGPTIVGFEVEQMILPRLTGPHVPRVVASGDFARMPYLVTERLPGASLHGLFDTAPLPVADVVVLGRRMAAMVHALHGQHVIHLDLKPANLMARAGGELVAIDFGLARHDQLPDLLAEEFAIPMGTYPYIAPEQFLRQRDDLRSDIFALGAMLYQLATGRLPFGQPERLRGVRRRLWRDPEPPRALNPEIPAWLQEIILRALEVDPADRTQTAAQMLFDLEHPDQVELTHRARKERRDGLWTVARRRWRMSRLRGFAPPPPLIAAQASRAPVLMAAVDLSPDMESLSERILQAVRDQLAVRPGARVACVNVIRTHRIGIDMATDEAGNHIHIARLVALKAWGAQLGLPEGRVTFTVLDGPDPAAVLIEHAGRIRADHVLMGARAHSATRRYLGSVSSQVVAEAHCSVTIVRIPAAG</sequence>
<evidence type="ECO:0000256" key="4">
    <source>
        <dbReference type="ARBA" id="ARBA00022777"/>
    </source>
</evidence>
<keyword evidence="3" id="KW-0547">Nucleotide-binding</keyword>
<comment type="similarity">
    <text evidence="1">Belongs to the universal stress protein A family.</text>
</comment>
<protein>
    <submittedName>
        <fullName evidence="7">Bifunctional serine/threonine-protein kinase/universal stress protein</fullName>
    </submittedName>
</protein>
<dbReference type="CDD" id="cd00293">
    <property type="entry name" value="USP-like"/>
    <property type="match status" value="1"/>
</dbReference>
<dbReference type="Gene3D" id="3.40.50.620">
    <property type="entry name" value="HUPs"/>
    <property type="match status" value="1"/>
</dbReference>
<organism evidence="7 8">
    <name type="scientific">Ruixingdingia sedimenti</name>
    <dbReference type="NCBI Taxonomy" id="3073604"/>
    <lineage>
        <taxon>Bacteria</taxon>
        <taxon>Pseudomonadati</taxon>
        <taxon>Pseudomonadota</taxon>
        <taxon>Alphaproteobacteria</taxon>
        <taxon>Rhodobacterales</taxon>
        <taxon>Paracoccaceae</taxon>
        <taxon>Ruixingdingia</taxon>
    </lineage>
</organism>
<proteinExistence type="inferred from homology"/>
<dbReference type="CDD" id="cd14014">
    <property type="entry name" value="STKc_PknB_like"/>
    <property type="match status" value="1"/>
</dbReference>
<dbReference type="InterPro" id="IPR000719">
    <property type="entry name" value="Prot_kinase_dom"/>
</dbReference>
<dbReference type="Proteomes" id="UP001247754">
    <property type="component" value="Unassembled WGS sequence"/>
</dbReference>
<evidence type="ECO:0000313" key="7">
    <source>
        <dbReference type="EMBL" id="MDR5651050.1"/>
    </source>
</evidence>
<keyword evidence="8" id="KW-1185">Reference proteome</keyword>
<dbReference type="PANTHER" id="PTHR43289">
    <property type="entry name" value="MITOGEN-ACTIVATED PROTEIN KINASE KINASE KINASE 20-RELATED"/>
    <property type="match status" value="1"/>
</dbReference>
<dbReference type="Gene3D" id="1.10.510.10">
    <property type="entry name" value="Transferase(Phosphotransferase) domain 1"/>
    <property type="match status" value="1"/>
</dbReference>
<dbReference type="Pfam" id="PF00582">
    <property type="entry name" value="Usp"/>
    <property type="match status" value="1"/>
</dbReference>
<name>A0ABU1F2G2_9RHOB</name>
<dbReference type="SUPFAM" id="SSF52402">
    <property type="entry name" value="Adenine nucleotide alpha hydrolases-like"/>
    <property type="match status" value="1"/>
</dbReference>
<evidence type="ECO:0000256" key="5">
    <source>
        <dbReference type="ARBA" id="ARBA00022840"/>
    </source>
</evidence>
<dbReference type="PANTHER" id="PTHR43289:SF34">
    <property type="entry name" value="SERINE_THREONINE-PROTEIN KINASE YBDM-RELATED"/>
    <property type="match status" value="1"/>
</dbReference>
<comment type="caution">
    <text evidence="7">The sequence shown here is derived from an EMBL/GenBank/DDBJ whole genome shotgun (WGS) entry which is preliminary data.</text>
</comment>
<feature type="domain" description="Protein kinase" evidence="6">
    <location>
        <begin position="14"/>
        <end position="276"/>
    </location>
</feature>